<dbReference type="OMA" id="TQMNWPS"/>
<keyword evidence="3" id="KW-1185">Reference proteome</keyword>
<dbReference type="SUPFAM" id="SSF46934">
    <property type="entry name" value="UBA-like"/>
    <property type="match status" value="1"/>
</dbReference>
<dbReference type="Proteomes" id="UP000189703">
    <property type="component" value="Unplaced"/>
</dbReference>
<dbReference type="Pfam" id="PF06972">
    <property type="entry name" value="GIP1_N"/>
    <property type="match status" value="1"/>
</dbReference>
<dbReference type="InterPro" id="IPR044277">
    <property type="entry name" value="GIP1"/>
</dbReference>
<feature type="domain" description="GBF-interacting protein 1 N-terminal" evidence="2">
    <location>
        <begin position="10"/>
        <end position="69"/>
    </location>
</feature>
<feature type="compositionally biased region" description="Polar residues" evidence="1">
    <location>
        <begin position="536"/>
        <end position="547"/>
    </location>
</feature>
<dbReference type="OrthoDB" id="753279at2759"/>
<sequence length="952" mass="100423">MSSGGSRVSIPNSVRKTIQNIKEIAGNHSDEEIYAMLKECSMDPNETAQKLLLQDTFHEVRRKRDKRKENMNREPADSRWRPGTQGRGGRGGRGNYSPRYISHDAGGGRNTVAGKENGVNQVAERGVAVTPSSLTPPQDTENKIVTPGSSSVDVLANGPTSVTAVGPSHGHTSKVPPGSGINSPEESSVIDANKLVSTPPPPPHGDSKSTPSSVTGVTCAQPAPTPDLSLASVSGVYSSSSDPVLVPSFDSRPPGAVGTIKREIGSQRTVVEQNAKISSESKSTASQDFGNHLQINKHVSHDPTESELCSSTSEKTSGIGNPIPGKMPNRPQGIEKNQPSESSQPSSSTHGGSSASRPSSNYSNRSQQLTGPQKGMLLNNEIMQFLDSPPCRGYIIEILQDKIRHGFSPYLMGPSKEWKPKPINPAQASGAVGTSEVPSITVEASSQPLPALGASASEAENSKLEKKIGELHLSDGQHVIIPQHLQVPEAERCGLSFGSFDAGFSLTTSYPNGPESDKSSIPPSESSQGIEETAEEPSSSNQNASSTVHEEEYLDNSQSPTHRRENLSSGEADVSSTTVPEYDQSKPETTLPSGGPQYSVVHTAPAYSFGFMPSVLGNQLAPFESSEPQVQQPFDPSTSYYTQFYRPGTDGDGRFSPFLAPGAATKYNGNIAVLSPQTGQSPQESGNSLVLSTTGPTPLVTQTAGVMQSSIAVTQQPVPVFRQPAGIHIPHFPPNYLPYSQYFSPFYVPPPIHHFLSNTAFPQQPPAGNVYSTPAAAAAAAATGVKYSLSQYKPGANAGNSAHIGMPTGYGPYSSSPASYSPSPAATTGNSTGNEDLAASQFKENNVYITGQQSEGSTVWIPAPGRDISSLQPSSFYNLPQGQHVTFAPTQGGHGAFAGPGIYHPAQTVAAATVHPLLQQSQTMAGAVEMVGPPAGVFQQPQRAQINWTNNY</sequence>
<feature type="compositionally biased region" description="Polar residues" evidence="1">
    <location>
        <begin position="147"/>
        <end position="163"/>
    </location>
</feature>
<dbReference type="RefSeq" id="XP_010245040.1">
    <property type="nucleotide sequence ID" value="XM_010246738.2"/>
</dbReference>
<evidence type="ECO:0000256" key="1">
    <source>
        <dbReference type="SAM" id="MobiDB-lite"/>
    </source>
</evidence>
<dbReference type="FunCoup" id="A0A1U7ZB73">
    <property type="interactions" value="3732"/>
</dbReference>
<dbReference type="InParanoid" id="A0A1U7ZB73"/>
<feature type="region of interest" description="Disordered" evidence="1">
    <location>
        <begin position="813"/>
        <end position="836"/>
    </location>
</feature>
<dbReference type="PANTHER" id="PTHR46775">
    <property type="entry name" value="FLOCCULATION PROTEIN (DUF1296)"/>
    <property type="match status" value="1"/>
</dbReference>
<dbReference type="KEGG" id="nnu:104588700"/>
<dbReference type="GeneID" id="104588700"/>
<dbReference type="InterPro" id="IPR009719">
    <property type="entry name" value="GIP1_N"/>
</dbReference>
<dbReference type="STRING" id="4432.A0A1U7ZB73"/>
<dbReference type="InterPro" id="IPR009060">
    <property type="entry name" value="UBA-like_sf"/>
</dbReference>
<feature type="compositionally biased region" description="Polar residues" evidence="1">
    <location>
        <begin position="307"/>
        <end position="319"/>
    </location>
</feature>
<dbReference type="PANTHER" id="PTHR46775:SF1">
    <property type="entry name" value="FLOCCULATION PROTEIN (DUF1296)"/>
    <property type="match status" value="1"/>
</dbReference>
<feature type="compositionally biased region" description="Polar residues" evidence="1">
    <location>
        <begin position="130"/>
        <end position="139"/>
    </location>
</feature>
<organism evidence="3 4">
    <name type="scientific">Nelumbo nucifera</name>
    <name type="common">Sacred lotus</name>
    <dbReference type="NCBI Taxonomy" id="4432"/>
    <lineage>
        <taxon>Eukaryota</taxon>
        <taxon>Viridiplantae</taxon>
        <taxon>Streptophyta</taxon>
        <taxon>Embryophyta</taxon>
        <taxon>Tracheophyta</taxon>
        <taxon>Spermatophyta</taxon>
        <taxon>Magnoliopsida</taxon>
        <taxon>Proteales</taxon>
        <taxon>Nelumbonaceae</taxon>
        <taxon>Nelumbo</taxon>
    </lineage>
</organism>
<feature type="compositionally biased region" description="Gly residues" evidence="1">
    <location>
        <begin position="85"/>
        <end position="94"/>
    </location>
</feature>
<feature type="compositionally biased region" description="Low complexity" evidence="1">
    <location>
        <begin position="813"/>
        <end position="829"/>
    </location>
</feature>
<dbReference type="GO" id="GO:0051082">
    <property type="term" value="F:unfolded protein binding"/>
    <property type="evidence" value="ECO:0000318"/>
    <property type="project" value="GO_Central"/>
</dbReference>
<feature type="compositionally biased region" description="Low complexity" evidence="1">
    <location>
        <begin position="228"/>
        <end position="245"/>
    </location>
</feature>
<feature type="region of interest" description="Disordered" evidence="1">
    <location>
        <begin position="51"/>
        <end position="373"/>
    </location>
</feature>
<reference evidence="4" key="1">
    <citation type="submission" date="2025-08" db="UniProtKB">
        <authorList>
            <consortium name="RefSeq"/>
        </authorList>
    </citation>
    <scope>IDENTIFICATION</scope>
</reference>
<protein>
    <submittedName>
        <fullName evidence="4">GBF-interacting protein 1-like isoform X1</fullName>
    </submittedName>
</protein>
<feature type="compositionally biased region" description="Low complexity" evidence="1">
    <location>
        <begin position="519"/>
        <end position="531"/>
    </location>
</feature>
<name>A0A1U7ZB73_NELNU</name>
<feature type="region of interest" description="Disordered" evidence="1">
    <location>
        <begin position="508"/>
        <end position="598"/>
    </location>
</feature>
<feature type="compositionally biased region" description="Low complexity" evidence="1">
    <location>
        <begin position="340"/>
        <end position="367"/>
    </location>
</feature>
<feature type="compositionally biased region" description="Polar residues" evidence="1">
    <location>
        <begin position="208"/>
        <end position="218"/>
    </location>
</feature>
<dbReference type="eggNOG" id="ENOG502QQJY">
    <property type="taxonomic scope" value="Eukaryota"/>
</dbReference>
<feature type="compositionally biased region" description="Basic and acidic residues" evidence="1">
    <location>
        <begin position="67"/>
        <end position="80"/>
    </location>
</feature>
<feature type="compositionally biased region" description="Polar residues" evidence="1">
    <location>
        <begin position="266"/>
        <end position="289"/>
    </location>
</feature>
<evidence type="ECO:0000259" key="2">
    <source>
        <dbReference type="Pfam" id="PF06972"/>
    </source>
</evidence>
<gene>
    <name evidence="4" type="primary">LOC104588700</name>
</gene>
<proteinExistence type="predicted"/>
<evidence type="ECO:0000313" key="4">
    <source>
        <dbReference type="RefSeq" id="XP_010245040.1"/>
    </source>
</evidence>
<evidence type="ECO:0000313" key="3">
    <source>
        <dbReference type="Proteomes" id="UP000189703"/>
    </source>
</evidence>
<accession>A0A1U7ZB73</accession>
<dbReference type="AlphaFoldDB" id="A0A1U7ZB73"/>